<dbReference type="Pfam" id="PF01833">
    <property type="entry name" value="TIG"/>
    <property type="match status" value="1"/>
</dbReference>
<gene>
    <name evidence="3" type="ORF">Fuma_05465</name>
</gene>
<protein>
    <recommendedName>
        <fullName evidence="2">IPT/TIG domain-containing protein</fullName>
    </recommendedName>
</protein>
<feature type="chain" id="PRO_5012388187" description="IPT/TIG domain-containing protein" evidence="1">
    <location>
        <begin position="23"/>
        <end position="261"/>
    </location>
</feature>
<dbReference type="Proteomes" id="UP000187735">
    <property type="component" value="Chromosome"/>
</dbReference>
<feature type="domain" description="IPT/TIG" evidence="2">
    <location>
        <begin position="179"/>
        <end position="238"/>
    </location>
</feature>
<organism evidence="3 4">
    <name type="scientific">Fuerstiella marisgermanici</name>
    <dbReference type="NCBI Taxonomy" id="1891926"/>
    <lineage>
        <taxon>Bacteria</taxon>
        <taxon>Pseudomonadati</taxon>
        <taxon>Planctomycetota</taxon>
        <taxon>Planctomycetia</taxon>
        <taxon>Planctomycetales</taxon>
        <taxon>Planctomycetaceae</taxon>
        <taxon>Fuerstiella</taxon>
    </lineage>
</organism>
<feature type="signal peptide" evidence="1">
    <location>
        <begin position="1"/>
        <end position="22"/>
    </location>
</feature>
<name>A0A1P8WP17_9PLAN</name>
<reference evidence="3 4" key="1">
    <citation type="journal article" date="2016" name="Front. Microbiol.">
        <title>Fuerstia marisgermanicae gen. nov., sp. nov., an Unusual Member of the Phylum Planctomycetes from the German Wadden Sea.</title>
        <authorList>
            <person name="Kohn T."/>
            <person name="Heuer A."/>
            <person name="Jogler M."/>
            <person name="Vollmers J."/>
            <person name="Boedeker C."/>
            <person name="Bunk B."/>
            <person name="Rast P."/>
            <person name="Borchert D."/>
            <person name="Glockner I."/>
            <person name="Freese H.M."/>
            <person name="Klenk H.P."/>
            <person name="Overmann J."/>
            <person name="Kaster A.K."/>
            <person name="Rohde M."/>
            <person name="Wiegand S."/>
            <person name="Jogler C."/>
        </authorList>
    </citation>
    <scope>NUCLEOTIDE SEQUENCE [LARGE SCALE GENOMIC DNA]</scope>
    <source>
        <strain evidence="3 4">NH11</strain>
    </source>
</reference>
<evidence type="ECO:0000313" key="3">
    <source>
        <dbReference type="EMBL" id="APZ95803.1"/>
    </source>
</evidence>
<dbReference type="AlphaFoldDB" id="A0A1P8WP17"/>
<evidence type="ECO:0000259" key="2">
    <source>
        <dbReference type="Pfam" id="PF01833"/>
    </source>
</evidence>
<evidence type="ECO:0000313" key="4">
    <source>
        <dbReference type="Proteomes" id="UP000187735"/>
    </source>
</evidence>
<sequence precursor="true">MKKLIILATVAIASFGSADSFAGGCRISPGHPGTYPVLPPPPSHHIDPWCPPTPPPVRIFPPPRHECVTPPPVCVLPPPRRECRIKPCRVILPPPPVCVIPPPRHECKCRITVCPPPTVEPPCHKCGCRVCRCHHETPVCRIKPCEPHYTVCRIKPCEHPDPGYINPPPVEQLPEFQPGQQVTIDGTQFGQQPGRVIVHIGELPLESQVTTWTNAEVRSVLPALPISSTTRATVSIYTADGQLADQLDVAIVPAARQLAQR</sequence>
<dbReference type="Gene3D" id="2.60.40.10">
    <property type="entry name" value="Immunoglobulins"/>
    <property type="match status" value="1"/>
</dbReference>
<dbReference type="EMBL" id="CP017641">
    <property type="protein sequence ID" value="APZ95803.1"/>
    <property type="molecule type" value="Genomic_DNA"/>
</dbReference>
<dbReference type="InterPro" id="IPR002909">
    <property type="entry name" value="IPT_dom"/>
</dbReference>
<evidence type="ECO:0000256" key="1">
    <source>
        <dbReference type="SAM" id="SignalP"/>
    </source>
</evidence>
<keyword evidence="4" id="KW-1185">Reference proteome</keyword>
<keyword evidence="1" id="KW-0732">Signal</keyword>
<proteinExistence type="predicted"/>
<accession>A0A1P8WP17</accession>
<dbReference type="InterPro" id="IPR013783">
    <property type="entry name" value="Ig-like_fold"/>
</dbReference>
<dbReference type="KEGG" id="fmr:Fuma_05465"/>